<gene>
    <name evidence="3" type="ORF">EGT74_09515</name>
</gene>
<organism evidence="3 4">
    <name type="scientific">Chitinophaga lutea</name>
    <dbReference type="NCBI Taxonomy" id="2488634"/>
    <lineage>
        <taxon>Bacteria</taxon>
        <taxon>Pseudomonadati</taxon>
        <taxon>Bacteroidota</taxon>
        <taxon>Chitinophagia</taxon>
        <taxon>Chitinophagales</taxon>
        <taxon>Chitinophagaceae</taxon>
        <taxon>Chitinophaga</taxon>
    </lineage>
</organism>
<evidence type="ECO:0000256" key="1">
    <source>
        <dbReference type="SAM" id="SignalP"/>
    </source>
</evidence>
<feature type="signal peptide" evidence="1">
    <location>
        <begin position="1"/>
        <end position="19"/>
    </location>
</feature>
<dbReference type="Pfam" id="PF13568">
    <property type="entry name" value="OMP_b-brl_2"/>
    <property type="match status" value="1"/>
</dbReference>
<dbReference type="RefSeq" id="WP_123846248.1">
    <property type="nucleotide sequence ID" value="NZ_RPDH01000001.1"/>
</dbReference>
<accession>A0A3N4Q3D6</accession>
<keyword evidence="1" id="KW-0732">Signal</keyword>
<comment type="caution">
    <text evidence="3">The sequence shown here is derived from an EMBL/GenBank/DDBJ whole genome shotgun (WGS) entry which is preliminary data.</text>
</comment>
<keyword evidence="4" id="KW-1185">Reference proteome</keyword>
<reference evidence="3 4" key="1">
    <citation type="submission" date="2018-11" db="EMBL/GenBank/DDBJ databases">
        <title>Chitinophaga lutea sp.nov., isolate from arsenic contaminated soil.</title>
        <authorList>
            <person name="Zong Y."/>
        </authorList>
    </citation>
    <scope>NUCLEOTIDE SEQUENCE [LARGE SCALE GENOMIC DNA]</scope>
    <source>
        <strain evidence="3 4">ZY74</strain>
    </source>
</reference>
<protein>
    <submittedName>
        <fullName evidence="3">PorT family protein</fullName>
    </submittedName>
</protein>
<dbReference type="Proteomes" id="UP000278351">
    <property type="component" value="Unassembled WGS sequence"/>
</dbReference>
<feature type="chain" id="PRO_5018142072" evidence="1">
    <location>
        <begin position="20"/>
        <end position="204"/>
    </location>
</feature>
<dbReference type="EMBL" id="RPDH01000001">
    <property type="protein sequence ID" value="RPE13729.1"/>
    <property type="molecule type" value="Genomic_DNA"/>
</dbReference>
<dbReference type="InterPro" id="IPR025665">
    <property type="entry name" value="Beta-barrel_OMP_2"/>
</dbReference>
<evidence type="ECO:0000313" key="3">
    <source>
        <dbReference type="EMBL" id="RPE13729.1"/>
    </source>
</evidence>
<name>A0A3N4Q3D6_9BACT</name>
<proteinExistence type="predicted"/>
<evidence type="ECO:0000313" key="4">
    <source>
        <dbReference type="Proteomes" id="UP000278351"/>
    </source>
</evidence>
<dbReference type="AlphaFoldDB" id="A0A3N4Q3D6"/>
<sequence>MKKLALSVAALLIAGATFAQVKFGVTAGPSFSSVTTKNGGNKETSKLMTGLRAGVTVDIPLADDFYVQPSLLYVGKGGNDLRDVDLKARIHYLELPINFMYKPEVGNGNLFIGLGPYIAYGLGGKWEGQLFGTTVSRDIEWGDGKDLKRMDAGANFQFGYEFPMGFNVGLFTDLGLVNISGPDNDDTFKNTSFGLTLGYKFGGR</sequence>
<feature type="domain" description="Outer membrane protein beta-barrel" evidence="2">
    <location>
        <begin position="18"/>
        <end position="179"/>
    </location>
</feature>
<evidence type="ECO:0000259" key="2">
    <source>
        <dbReference type="Pfam" id="PF13568"/>
    </source>
</evidence>
<dbReference type="OrthoDB" id="1011748at2"/>